<reference evidence="2 3" key="2">
    <citation type="submission" date="2018-11" db="EMBL/GenBank/DDBJ databases">
        <authorList>
            <consortium name="Pathogen Informatics"/>
        </authorList>
    </citation>
    <scope>NUCLEOTIDE SEQUENCE [LARGE SCALE GENOMIC DNA]</scope>
</reference>
<protein>
    <submittedName>
        <fullName evidence="4">Pecanex-like protein</fullName>
    </submittedName>
</protein>
<evidence type="ECO:0000313" key="4">
    <source>
        <dbReference type="WBParaSite" id="HNAJ_0001281001-mRNA-1"/>
    </source>
</evidence>
<evidence type="ECO:0000256" key="1">
    <source>
        <dbReference type="SAM" id="MobiDB-lite"/>
    </source>
</evidence>
<dbReference type="Proteomes" id="UP000278807">
    <property type="component" value="Unassembled WGS sequence"/>
</dbReference>
<evidence type="ECO:0000313" key="3">
    <source>
        <dbReference type="Proteomes" id="UP000278807"/>
    </source>
</evidence>
<sequence length="361" mass="39296">MESKTNEAHMFLSSVPGVPNSQTGSIFTTRHTPHSQMAVPHQPNFCVTGDNYSNSSIRPVIPKRKLSPPSHATNDRPMEGFSNGSPPKGVVLPSPAKRICPNNVHSEMRPVVTALHKLVPNQSLSASYVNNIQPGQHSDAPGSSAEPIPVQQQQQPSIPSVASEPGLSSADRIEQVIDEVLVKACSGEPHDDVFCLPQRTREFIPLPSPLNQESTPSSSLHTSPPISPSCSPRLISPAFSNSLNSSNTMVMTTQPFSRGGSVDLIQRPSNNNQSDMLQRERMRLQNSRCVNMQLPCGKPSSQSVDAMLMKPPENVDNDTVSSFVQSTKAPVQSRYFDQSDVNISSVPIHQPRLVPRLRHTS</sequence>
<reference evidence="4" key="1">
    <citation type="submission" date="2017-02" db="UniProtKB">
        <authorList>
            <consortium name="WormBaseParasite"/>
        </authorList>
    </citation>
    <scope>IDENTIFICATION</scope>
</reference>
<organism evidence="4">
    <name type="scientific">Rodentolepis nana</name>
    <name type="common">Dwarf tapeworm</name>
    <name type="synonym">Hymenolepis nana</name>
    <dbReference type="NCBI Taxonomy" id="102285"/>
    <lineage>
        <taxon>Eukaryota</taxon>
        <taxon>Metazoa</taxon>
        <taxon>Spiralia</taxon>
        <taxon>Lophotrochozoa</taxon>
        <taxon>Platyhelminthes</taxon>
        <taxon>Cestoda</taxon>
        <taxon>Eucestoda</taxon>
        <taxon>Cyclophyllidea</taxon>
        <taxon>Hymenolepididae</taxon>
        <taxon>Rodentolepis</taxon>
    </lineage>
</organism>
<name>A0A0R3TY63_RODNA</name>
<proteinExistence type="predicted"/>
<dbReference type="OrthoDB" id="6301811at2759"/>
<feature type="region of interest" description="Disordered" evidence="1">
    <location>
        <begin position="131"/>
        <end position="167"/>
    </location>
</feature>
<feature type="region of interest" description="Disordered" evidence="1">
    <location>
        <begin position="56"/>
        <end position="90"/>
    </location>
</feature>
<dbReference type="EMBL" id="UZAE01014660">
    <property type="protein sequence ID" value="VDO14101.1"/>
    <property type="molecule type" value="Genomic_DNA"/>
</dbReference>
<evidence type="ECO:0000313" key="2">
    <source>
        <dbReference type="EMBL" id="VDO14101.1"/>
    </source>
</evidence>
<dbReference type="WBParaSite" id="HNAJ_0001281001-mRNA-1">
    <property type="protein sequence ID" value="HNAJ_0001281001-mRNA-1"/>
    <property type="gene ID" value="HNAJ_0001281001"/>
</dbReference>
<feature type="region of interest" description="Disordered" evidence="1">
    <location>
        <begin position="206"/>
        <end position="233"/>
    </location>
</feature>
<keyword evidence="3" id="KW-1185">Reference proteome</keyword>
<feature type="compositionally biased region" description="Low complexity" evidence="1">
    <location>
        <begin position="147"/>
        <end position="161"/>
    </location>
</feature>
<gene>
    <name evidence="2" type="ORF">HNAJ_LOCUS12786</name>
</gene>
<accession>A0A0R3TY63</accession>
<feature type="compositionally biased region" description="Low complexity" evidence="1">
    <location>
        <begin position="214"/>
        <end position="224"/>
    </location>
</feature>
<dbReference type="AlphaFoldDB" id="A0A0R3TY63"/>
<dbReference type="STRING" id="102285.A0A0R3TY63"/>